<evidence type="ECO:0000259" key="1">
    <source>
        <dbReference type="Pfam" id="PF13338"/>
    </source>
</evidence>
<proteinExistence type="predicted"/>
<dbReference type="AlphaFoldDB" id="A0A5Q6S241"/>
<organism evidence="2 3">
    <name type="scientific">Mumia zhuanghuii</name>
    <dbReference type="NCBI Taxonomy" id="2585211"/>
    <lineage>
        <taxon>Bacteria</taxon>
        <taxon>Bacillati</taxon>
        <taxon>Actinomycetota</taxon>
        <taxon>Actinomycetes</taxon>
        <taxon>Propionibacteriales</taxon>
        <taxon>Nocardioidaceae</taxon>
        <taxon>Mumia</taxon>
    </lineage>
</organism>
<protein>
    <submittedName>
        <fullName evidence="2">Type IV toxin-antitoxin system AbiEi family antitoxin domain-containing protein</fullName>
    </submittedName>
</protein>
<evidence type="ECO:0000313" key="3">
    <source>
        <dbReference type="Proteomes" id="UP000307768"/>
    </source>
</evidence>
<dbReference type="EMBL" id="VDFQ02000001">
    <property type="protein sequence ID" value="KAA1424433.1"/>
    <property type="molecule type" value="Genomic_DNA"/>
</dbReference>
<dbReference type="InterPro" id="IPR025159">
    <property type="entry name" value="AbiEi_N"/>
</dbReference>
<name>A0A5Q6S241_9ACTN</name>
<feature type="domain" description="AbiEi antitoxin N-terminal" evidence="1">
    <location>
        <begin position="4"/>
        <end position="49"/>
    </location>
</feature>
<dbReference type="RefSeq" id="WP_149767241.1">
    <property type="nucleotide sequence ID" value="NZ_VDFQ02000001.1"/>
</dbReference>
<evidence type="ECO:0000313" key="2">
    <source>
        <dbReference type="EMBL" id="KAA1424433.1"/>
    </source>
</evidence>
<accession>A0A5Q6S241</accession>
<gene>
    <name evidence="2" type="ORF">FE697_000405</name>
</gene>
<dbReference type="OrthoDB" id="5143202at2"/>
<dbReference type="Pfam" id="PF13338">
    <property type="entry name" value="AbiEi_4"/>
    <property type="match status" value="1"/>
</dbReference>
<dbReference type="Proteomes" id="UP000307768">
    <property type="component" value="Unassembled WGS sequence"/>
</dbReference>
<sequence>MKGLERLARINGGFVTRREVLDSGLWDSDLTRAISAGEWTTVRRGVYAPTASYAPLDSRDRHLLLLRSVLAESGPDYVATHDSAVVAGGLGDYGHGTYELDLEVAHIARVGGTTSRRTSSIQYHRAAVHPDAATVIAGLRCIGAARAIVETMPTTSLDAATVLASSWLASRRSEVRRSGMVELFDEAEAKRHLHQEVAALGLRRGVRTARAAIDIADARCESVGEVRFLVLCWEYGLPRPRTQLEVPLDGDRYAEVDFAWPDVRLIIEFDGMLKYDEARAGGRPARVTVGAEKRRERAVRDRGWHVGRVTWDDLLPANRERTALYVRRELARAARLAERAR</sequence>
<reference evidence="2 3" key="1">
    <citation type="submission" date="2019-09" db="EMBL/GenBank/DDBJ databases">
        <title>Mumia zhuanghuii sp. nov. isolated from the intestinal contents of plateau pika (Ochotona curzoniae) in the Qinghai-Tibet plateau of China.</title>
        <authorList>
            <person name="Tian Z."/>
        </authorList>
    </citation>
    <scope>NUCLEOTIDE SEQUENCE [LARGE SCALE GENOMIC DNA]</scope>
    <source>
        <strain evidence="3">350</strain>
    </source>
</reference>
<comment type="caution">
    <text evidence="2">The sequence shown here is derived from an EMBL/GenBank/DDBJ whole genome shotgun (WGS) entry which is preliminary data.</text>
</comment>